<dbReference type="Proteomes" id="UP000824241">
    <property type="component" value="Unassembled WGS sequence"/>
</dbReference>
<dbReference type="EMBL" id="DVHA01000123">
    <property type="protein sequence ID" value="HIR60689.1"/>
    <property type="molecule type" value="Genomic_DNA"/>
</dbReference>
<evidence type="ECO:0000313" key="3">
    <source>
        <dbReference type="Proteomes" id="UP000824241"/>
    </source>
</evidence>
<name>A0A9D1DX16_9FIRM</name>
<sequence length="82" mass="9030">MLKLYGSPICPDCVEAVDTLQKKGISYEYHIITGSTAELKAFLKLRDHEPVFGTVREEGKIGIPCFVKEDGTVTLSLEEALS</sequence>
<reference evidence="2" key="2">
    <citation type="journal article" date="2021" name="PeerJ">
        <title>Extensive microbial diversity within the chicken gut microbiome revealed by metagenomics and culture.</title>
        <authorList>
            <person name="Gilroy R."/>
            <person name="Ravi A."/>
            <person name="Getino M."/>
            <person name="Pursley I."/>
            <person name="Horton D.L."/>
            <person name="Alikhan N.F."/>
            <person name="Baker D."/>
            <person name="Gharbi K."/>
            <person name="Hall N."/>
            <person name="Watson M."/>
            <person name="Adriaenssens E.M."/>
            <person name="Foster-Nyarko E."/>
            <person name="Jarju S."/>
            <person name="Secka A."/>
            <person name="Antonio M."/>
            <person name="Oren A."/>
            <person name="Chaudhuri R.R."/>
            <person name="La Ragione R."/>
            <person name="Hildebrand F."/>
            <person name="Pallen M.J."/>
        </authorList>
    </citation>
    <scope>NUCLEOTIDE SEQUENCE</scope>
    <source>
        <strain evidence="2">CHK189-12415</strain>
    </source>
</reference>
<feature type="domain" description="Glutaredoxin" evidence="1">
    <location>
        <begin position="3"/>
        <end position="43"/>
    </location>
</feature>
<dbReference type="InterPro" id="IPR002109">
    <property type="entry name" value="Glutaredoxin"/>
</dbReference>
<dbReference type="Gene3D" id="3.40.30.10">
    <property type="entry name" value="Glutaredoxin"/>
    <property type="match status" value="1"/>
</dbReference>
<evidence type="ECO:0000313" key="2">
    <source>
        <dbReference type="EMBL" id="HIR60689.1"/>
    </source>
</evidence>
<protein>
    <submittedName>
        <fullName evidence="2">Glutaredoxin</fullName>
    </submittedName>
</protein>
<proteinExistence type="predicted"/>
<evidence type="ECO:0000259" key="1">
    <source>
        <dbReference type="Pfam" id="PF00462"/>
    </source>
</evidence>
<dbReference type="Pfam" id="PF00462">
    <property type="entry name" value="Glutaredoxin"/>
    <property type="match status" value="1"/>
</dbReference>
<organism evidence="2 3">
    <name type="scientific">Candidatus Faecivivens stercoravium</name>
    <dbReference type="NCBI Taxonomy" id="2840803"/>
    <lineage>
        <taxon>Bacteria</taxon>
        <taxon>Bacillati</taxon>
        <taxon>Bacillota</taxon>
        <taxon>Clostridia</taxon>
        <taxon>Eubacteriales</taxon>
        <taxon>Oscillospiraceae</taxon>
        <taxon>Oscillospiraceae incertae sedis</taxon>
        <taxon>Candidatus Faecivivens</taxon>
    </lineage>
</organism>
<dbReference type="InterPro" id="IPR036249">
    <property type="entry name" value="Thioredoxin-like_sf"/>
</dbReference>
<comment type="caution">
    <text evidence="2">The sequence shown here is derived from an EMBL/GenBank/DDBJ whole genome shotgun (WGS) entry which is preliminary data.</text>
</comment>
<accession>A0A9D1DX16</accession>
<gene>
    <name evidence="2" type="ORF">IAB37_03840</name>
</gene>
<reference evidence="2" key="1">
    <citation type="submission" date="2020-10" db="EMBL/GenBank/DDBJ databases">
        <authorList>
            <person name="Gilroy R."/>
        </authorList>
    </citation>
    <scope>NUCLEOTIDE SEQUENCE</scope>
    <source>
        <strain evidence="2">CHK189-12415</strain>
    </source>
</reference>
<dbReference type="AlphaFoldDB" id="A0A9D1DX16"/>
<dbReference type="SUPFAM" id="SSF52833">
    <property type="entry name" value="Thioredoxin-like"/>
    <property type="match status" value="1"/>
</dbReference>